<dbReference type="PANTHER" id="PTHR31157:SF1">
    <property type="entry name" value="SCP DOMAIN-CONTAINING PROTEIN"/>
    <property type="match status" value="1"/>
</dbReference>
<dbReference type="STRING" id="1298598.JCM21714_211"/>
<dbReference type="SUPFAM" id="SSF55797">
    <property type="entry name" value="PR-1-like"/>
    <property type="match status" value="1"/>
</dbReference>
<evidence type="ECO:0000259" key="1">
    <source>
        <dbReference type="Pfam" id="PF00188"/>
    </source>
</evidence>
<name>W4VDK5_9BACI</name>
<comment type="caution">
    <text evidence="2">The sequence shown here is derived from an EMBL/GenBank/DDBJ whole genome shotgun (WGS) entry which is preliminary data.</text>
</comment>
<proteinExistence type="predicted"/>
<organism evidence="2 3">
    <name type="scientific">Gracilibacillus boraciitolerans JCM 21714</name>
    <dbReference type="NCBI Taxonomy" id="1298598"/>
    <lineage>
        <taxon>Bacteria</taxon>
        <taxon>Bacillati</taxon>
        <taxon>Bacillota</taxon>
        <taxon>Bacilli</taxon>
        <taxon>Bacillales</taxon>
        <taxon>Bacillaceae</taxon>
        <taxon>Gracilibacillus</taxon>
    </lineage>
</organism>
<dbReference type="Proteomes" id="UP000019102">
    <property type="component" value="Unassembled WGS sequence"/>
</dbReference>
<gene>
    <name evidence="2" type="ORF">JCM21714_211</name>
</gene>
<dbReference type="eggNOG" id="COG2340">
    <property type="taxonomic scope" value="Bacteria"/>
</dbReference>
<keyword evidence="3" id="KW-1185">Reference proteome</keyword>
<dbReference type="Pfam" id="PF00188">
    <property type="entry name" value="CAP"/>
    <property type="match status" value="1"/>
</dbReference>
<sequence>MMRDFGITYRSAAENIAKGQQTSYSVVPAWMNSSGHRANILNEN</sequence>
<dbReference type="EMBL" id="BAVS01000001">
    <property type="protein sequence ID" value="GAE91266.1"/>
    <property type="molecule type" value="Genomic_DNA"/>
</dbReference>
<reference evidence="2 3" key="1">
    <citation type="journal article" date="2014" name="Genome Announc.">
        <title>Draft Genome Sequence of the Boron-Tolerant and Moderately Halotolerant Bacterium Gracilibacillus boraciitolerans JCM 21714T.</title>
        <authorList>
            <person name="Ahmed I."/>
            <person name="Oshima K."/>
            <person name="Suda W."/>
            <person name="Kitamura K."/>
            <person name="Iida T."/>
            <person name="Ohmori Y."/>
            <person name="Fujiwara T."/>
            <person name="Hattori M."/>
            <person name="Ohkuma M."/>
        </authorList>
    </citation>
    <scope>NUCLEOTIDE SEQUENCE [LARGE SCALE GENOMIC DNA]</scope>
    <source>
        <strain evidence="2 3">JCM 21714</strain>
    </source>
</reference>
<dbReference type="InterPro" id="IPR014044">
    <property type="entry name" value="CAP_dom"/>
</dbReference>
<dbReference type="InterPro" id="IPR035940">
    <property type="entry name" value="CAP_sf"/>
</dbReference>
<dbReference type="Gene3D" id="3.40.33.10">
    <property type="entry name" value="CAP"/>
    <property type="match status" value="1"/>
</dbReference>
<evidence type="ECO:0000313" key="2">
    <source>
        <dbReference type="EMBL" id="GAE91266.1"/>
    </source>
</evidence>
<accession>W4VDK5</accession>
<dbReference type="AlphaFoldDB" id="W4VDK5"/>
<protein>
    <submittedName>
        <fullName evidence="2">Transporter</fullName>
    </submittedName>
</protein>
<evidence type="ECO:0000313" key="3">
    <source>
        <dbReference type="Proteomes" id="UP000019102"/>
    </source>
</evidence>
<dbReference type="PANTHER" id="PTHR31157">
    <property type="entry name" value="SCP DOMAIN-CONTAINING PROTEIN"/>
    <property type="match status" value="1"/>
</dbReference>
<feature type="domain" description="SCP" evidence="1">
    <location>
        <begin position="10"/>
        <end position="44"/>
    </location>
</feature>